<gene>
    <name evidence="1" type="ORF">V1477_009337</name>
</gene>
<name>A0ABD2CBQ7_VESMC</name>
<dbReference type="EMBL" id="JAYRBN010000058">
    <property type="protein sequence ID" value="KAL2741708.1"/>
    <property type="molecule type" value="Genomic_DNA"/>
</dbReference>
<keyword evidence="2" id="KW-1185">Reference proteome</keyword>
<reference evidence="1 2" key="1">
    <citation type="journal article" date="2024" name="Ann. Entomol. Soc. Am.">
        <title>Genomic analyses of the southern and eastern yellowjacket wasps (Hymenoptera: Vespidae) reveal evolutionary signatures of social life.</title>
        <authorList>
            <person name="Catto M.A."/>
            <person name="Caine P.B."/>
            <person name="Orr S.E."/>
            <person name="Hunt B.G."/>
            <person name="Goodisman M.A.D."/>
        </authorList>
    </citation>
    <scope>NUCLEOTIDE SEQUENCE [LARGE SCALE GENOMIC DNA]</scope>
    <source>
        <strain evidence="1">232</strain>
        <tissue evidence="1">Head and thorax</tissue>
    </source>
</reference>
<dbReference type="Proteomes" id="UP001607303">
    <property type="component" value="Unassembled WGS sequence"/>
</dbReference>
<organism evidence="1 2">
    <name type="scientific">Vespula maculifrons</name>
    <name type="common">Eastern yellow jacket</name>
    <name type="synonym">Wasp</name>
    <dbReference type="NCBI Taxonomy" id="7453"/>
    <lineage>
        <taxon>Eukaryota</taxon>
        <taxon>Metazoa</taxon>
        <taxon>Ecdysozoa</taxon>
        <taxon>Arthropoda</taxon>
        <taxon>Hexapoda</taxon>
        <taxon>Insecta</taxon>
        <taxon>Pterygota</taxon>
        <taxon>Neoptera</taxon>
        <taxon>Endopterygota</taxon>
        <taxon>Hymenoptera</taxon>
        <taxon>Apocrita</taxon>
        <taxon>Aculeata</taxon>
        <taxon>Vespoidea</taxon>
        <taxon>Vespidae</taxon>
        <taxon>Vespinae</taxon>
        <taxon>Vespula</taxon>
    </lineage>
</organism>
<protein>
    <submittedName>
        <fullName evidence="1">Uncharacterized protein</fullName>
    </submittedName>
</protein>
<evidence type="ECO:0000313" key="2">
    <source>
        <dbReference type="Proteomes" id="UP001607303"/>
    </source>
</evidence>
<sequence>MNIFLITFFMFFCFISIDRKITSFVGSYCINDTLRMRKIPLNCLAIGYSVILNYSVVPIRAELHHLFNYIFPRNLQIEKTTQYARNNINVIALHAHEKEEMNKISYKKKSVTSPN</sequence>
<evidence type="ECO:0000313" key="1">
    <source>
        <dbReference type="EMBL" id="KAL2741708.1"/>
    </source>
</evidence>
<accession>A0ABD2CBQ7</accession>
<proteinExistence type="predicted"/>
<comment type="caution">
    <text evidence="1">The sequence shown here is derived from an EMBL/GenBank/DDBJ whole genome shotgun (WGS) entry which is preliminary data.</text>
</comment>
<dbReference type="AlphaFoldDB" id="A0ABD2CBQ7"/>